<keyword evidence="7" id="KW-1185">Reference proteome</keyword>
<proteinExistence type="predicted"/>
<evidence type="ECO:0000256" key="4">
    <source>
        <dbReference type="SAM" id="MobiDB-lite"/>
    </source>
</evidence>
<evidence type="ECO:0000256" key="3">
    <source>
        <dbReference type="ARBA" id="ARBA00022837"/>
    </source>
</evidence>
<dbReference type="Proteomes" id="UP001314170">
    <property type="component" value="Unassembled WGS sequence"/>
</dbReference>
<evidence type="ECO:0000256" key="1">
    <source>
        <dbReference type="ARBA" id="ARBA00022723"/>
    </source>
</evidence>
<dbReference type="EMBL" id="CAWUPB010001159">
    <property type="protein sequence ID" value="CAK7339944.1"/>
    <property type="molecule type" value="Genomic_DNA"/>
</dbReference>
<keyword evidence="3" id="KW-0106">Calcium</keyword>
<feature type="domain" description="EF-hand" evidence="5">
    <location>
        <begin position="207"/>
        <end position="242"/>
    </location>
</feature>
<dbReference type="SUPFAM" id="SSF47473">
    <property type="entry name" value="EF-hand"/>
    <property type="match status" value="1"/>
</dbReference>
<dbReference type="AlphaFoldDB" id="A0AAV1RTD7"/>
<evidence type="ECO:0000313" key="7">
    <source>
        <dbReference type="Proteomes" id="UP001314170"/>
    </source>
</evidence>
<dbReference type="SMART" id="SM00054">
    <property type="entry name" value="EFh"/>
    <property type="match status" value="4"/>
</dbReference>
<dbReference type="CDD" id="cd00051">
    <property type="entry name" value="EFh"/>
    <property type="match status" value="2"/>
</dbReference>
<reference evidence="6 7" key="1">
    <citation type="submission" date="2024-01" db="EMBL/GenBank/DDBJ databases">
        <authorList>
            <person name="Waweru B."/>
        </authorList>
    </citation>
    <scope>NUCLEOTIDE SEQUENCE [LARGE SCALE GENOMIC DNA]</scope>
</reference>
<keyword evidence="2" id="KW-0677">Repeat</keyword>
<dbReference type="InterPro" id="IPR011992">
    <property type="entry name" value="EF-hand-dom_pair"/>
</dbReference>
<dbReference type="PANTHER" id="PTHR10891">
    <property type="entry name" value="EF-HAND CALCIUM-BINDING DOMAIN CONTAINING PROTEIN"/>
    <property type="match status" value="1"/>
</dbReference>
<dbReference type="InterPro" id="IPR002048">
    <property type="entry name" value="EF_hand_dom"/>
</dbReference>
<dbReference type="Gene3D" id="1.10.238.10">
    <property type="entry name" value="EF-hand"/>
    <property type="match status" value="2"/>
</dbReference>
<feature type="region of interest" description="Disordered" evidence="4">
    <location>
        <begin position="118"/>
        <end position="138"/>
    </location>
</feature>
<dbReference type="InterPro" id="IPR018247">
    <property type="entry name" value="EF_Hand_1_Ca_BS"/>
</dbReference>
<name>A0AAV1RTD7_9ROSI</name>
<evidence type="ECO:0000259" key="5">
    <source>
        <dbReference type="PROSITE" id="PS50222"/>
    </source>
</evidence>
<feature type="domain" description="EF-hand" evidence="5">
    <location>
        <begin position="282"/>
        <end position="312"/>
    </location>
</feature>
<gene>
    <name evidence="6" type="ORF">DCAF_LOCUS15022</name>
</gene>
<dbReference type="Pfam" id="PF09739">
    <property type="entry name" value="MCM_bind"/>
    <property type="match status" value="1"/>
</dbReference>
<feature type="domain" description="EF-hand" evidence="5">
    <location>
        <begin position="171"/>
        <end position="206"/>
    </location>
</feature>
<dbReference type="PROSITE" id="PS50222">
    <property type="entry name" value="EF_HAND_2"/>
    <property type="match status" value="3"/>
</dbReference>
<evidence type="ECO:0000256" key="2">
    <source>
        <dbReference type="ARBA" id="ARBA00022737"/>
    </source>
</evidence>
<comment type="caution">
    <text evidence="6">The sequence shown here is derived from an EMBL/GenBank/DDBJ whole genome shotgun (WGS) entry which is preliminary data.</text>
</comment>
<dbReference type="InterPro" id="IPR019140">
    <property type="entry name" value="MCM_complex-bd"/>
</dbReference>
<dbReference type="Pfam" id="PF13833">
    <property type="entry name" value="EF-hand_8"/>
    <property type="match status" value="1"/>
</dbReference>
<sequence length="312" mass="34418">MVENDLVTARQADRSLGSQDFSRWLTMGRLISASFGKTSLSLEHWEMVKELERHIINEKRFEAKVEIEEEEGRRVVVAVKEHGMLHDEKILEGDPRKATKKEKDKPVAKPCSLCVLSSSSPSPSSSHNSSLKSSSSPLARLRRTLSPSSWKSLDIYNISVPATTKTNNYYSTGDHLQMVFDCFDEDGDGKISAAELRSCITSVGGQLSIEEAEAAVSSSDVDGDGLLGFQDFQSLMAGSSASEEEKAEELKQAFGRYETEPGSGCMTPNSLKRMLSRLGESRSINDCKAMIRTFDLNGDGVLSFHEFSVMMH</sequence>
<dbReference type="FunFam" id="1.10.238.10:FF:000003">
    <property type="entry name" value="Calmodulin A"/>
    <property type="match status" value="1"/>
</dbReference>
<accession>A0AAV1RTD7</accession>
<keyword evidence="1" id="KW-0479">Metal-binding</keyword>
<dbReference type="PROSITE" id="PS00018">
    <property type="entry name" value="EF_HAND_1"/>
    <property type="match status" value="3"/>
</dbReference>
<dbReference type="InterPro" id="IPR039647">
    <property type="entry name" value="EF_hand_pair_protein_CML-like"/>
</dbReference>
<organism evidence="6 7">
    <name type="scientific">Dovyalis caffra</name>
    <dbReference type="NCBI Taxonomy" id="77055"/>
    <lineage>
        <taxon>Eukaryota</taxon>
        <taxon>Viridiplantae</taxon>
        <taxon>Streptophyta</taxon>
        <taxon>Embryophyta</taxon>
        <taxon>Tracheophyta</taxon>
        <taxon>Spermatophyta</taxon>
        <taxon>Magnoliopsida</taxon>
        <taxon>eudicotyledons</taxon>
        <taxon>Gunneridae</taxon>
        <taxon>Pentapetalae</taxon>
        <taxon>rosids</taxon>
        <taxon>fabids</taxon>
        <taxon>Malpighiales</taxon>
        <taxon>Salicaceae</taxon>
        <taxon>Flacourtieae</taxon>
        <taxon>Dovyalis</taxon>
    </lineage>
</organism>
<protein>
    <recommendedName>
        <fullName evidence="5">EF-hand domain-containing protein</fullName>
    </recommendedName>
</protein>
<dbReference type="GO" id="GO:0005509">
    <property type="term" value="F:calcium ion binding"/>
    <property type="evidence" value="ECO:0007669"/>
    <property type="project" value="InterPro"/>
</dbReference>
<evidence type="ECO:0000313" key="6">
    <source>
        <dbReference type="EMBL" id="CAK7339944.1"/>
    </source>
</evidence>
<dbReference type="Pfam" id="PF13499">
    <property type="entry name" value="EF-hand_7"/>
    <property type="match status" value="1"/>
</dbReference>